<feature type="transmembrane region" description="Helical" evidence="1">
    <location>
        <begin position="12"/>
        <end position="32"/>
    </location>
</feature>
<keyword evidence="1" id="KW-0472">Membrane</keyword>
<protein>
    <submittedName>
        <fullName evidence="2">Uncharacterized protein</fullName>
    </submittedName>
</protein>
<feature type="transmembrane region" description="Helical" evidence="1">
    <location>
        <begin position="67"/>
        <end position="88"/>
    </location>
</feature>
<name>E8V3D0_TERSS</name>
<proteinExistence type="predicted"/>
<dbReference type="EMBL" id="CP002467">
    <property type="protein sequence ID" value="ADV82487.1"/>
    <property type="molecule type" value="Genomic_DNA"/>
</dbReference>
<evidence type="ECO:0000256" key="1">
    <source>
        <dbReference type="SAM" id="Phobius"/>
    </source>
</evidence>
<dbReference type="HOGENOM" id="CLU_2060291_0_0_0"/>
<dbReference type="AlphaFoldDB" id="E8V3D0"/>
<keyword evidence="1" id="KW-1133">Transmembrane helix</keyword>
<dbReference type="Proteomes" id="UP000006844">
    <property type="component" value="Chromosome"/>
</dbReference>
<dbReference type="KEGG" id="tsa:AciPR4_1680"/>
<evidence type="ECO:0000313" key="2">
    <source>
        <dbReference type="EMBL" id="ADV82487.1"/>
    </source>
</evidence>
<evidence type="ECO:0000313" key="3">
    <source>
        <dbReference type="Proteomes" id="UP000006844"/>
    </source>
</evidence>
<organism evidence="2 3">
    <name type="scientific">Terriglobus saanensis (strain ATCC BAA-1853 / DSM 23119 / SP1PR4)</name>
    <dbReference type="NCBI Taxonomy" id="401053"/>
    <lineage>
        <taxon>Bacteria</taxon>
        <taxon>Pseudomonadati</taxon>
        <taxon>Acidobacteriota</taxon>
        <taxon>Terriglobia</taxon>
        <taxon>Terriglobales</taxon>
        <taxon>Acidobacteriaceae</taxon>
        <taxon>Terriglobus</taxon>
    </lineage>
</organism>
<keyword evidence="3" id="KW-1185">Reference proteome</keyword>
<gene>
    <name evidence="2" type="ordered locus">AciPR4_1680</name>
</gene>
<sequence length="121" mass="13429">MHPVNPRSRTQWILFSVLLFVGLFTGSLNCKFTQINHAPQRTGSRAVSAHSSLSEIAQRAKRSTPPAIAVSTLFLFFLFSTAPTAVVATRLHECECLHPRSDASLWLPTLMFRPPPVHSFA</sequence>
<accession>E8V3D0</accession>
<keyword evidence="1" id="KW-0812">Transmembrane</keyword>
<reference evidence="2 3" key="1">
    <citation type="journal article" date="2012" name="Stand. Genomic Sci.">
        <title>Complete genome sequence of Terriglobus saanensis type strain SP1PR4(T), an Acidobacteria from tundra soil.</title>
        <authorList>
            <person name="Rawat S.R."/>
            <person name="Mannisto M.K."/>
            <person name="Starovoytov V."/>
            <person name="Goodwin L."/>
            <person name="Nolan M."/>
            <person name="Hauser L."/>
            <person name="Land M."/>
            <person name="Davenport K.W."/>
            <person name="Woyke T."/>
            <person name="Haggblom M.M."/>
        </authorList>
    </citation>
    <scope>NUCLEOTIDE SEQUENCE</scope>
    <source>
        <strain evidence="3">ATCC BAA-1853 / DSM 23119 / SP1PR4</strain>
    </source>
</reference>